<keyword evidence="2" id="KW-1185">Reference proteome</keyword>
<proteinExistence type="predicted"/>
<dbReference type="SUPFAM" id="SSF52058">
    <property type="entry name" value="L domain-like"/>
    <property type="match status" value="1"/>
</dbReference>
<comment type="caution">
    <text evidence="1">The sequence shown here is derived from an EMBL/GenBank/DDBJ whole genome shotgun (WGS) entry which is preliminary data.</text>
</comment>
<name>A0A5B2VIV2_9BACT</name>
<dbReference type="InterPro" id="IPR032675">
    <property type="entry name" value="LRR_dom_sf"/>
</dbReference>
<evidence type="ECO:0000313" key="1">
    <source>
        <dbReference type="EMBL" id="KAA2238865.1"/>
    </source>
</evidence>
<dbReference type="Proteomes" id="UP000324611">
    <property type="component" value="Unassembled WGS sequence"/>
</dbReference>
<evidence type="ECO:0000313" key="2">
    <source>
        <dbReference type="Proteomes" id="UP000324611"/>
    </source>
</evidence>
<accession>A0A5B2VIV2</accession>
<dbReference type="EMBL" id="VUOC01000004">
    <property type="protein sequence ID" value="KAA2238865.1"/>
    <property type="molecule type" value="Genomic_DNA"/>
</dbReference>
<dbReference type="Gene3D" id="3.80.10.10">
    <property type="entry name" value="Ribonuclease Inhibitor"/>
    <property type="match status" value="1"/>
</dbReference>
<reference evidence="1 2" key="1">
    <citation type="submission" date="2019-09" db="EMBL/GenBank/DDBJ databases">
        <title>Chitinophaga ginsengihumi sp. nov., isolated from soil of ginseng rhizosphere.</title>
        <authorList>
            <person name="Lee J."/>
        </authorList>
    </citation>
    <scope>NUCLEOTIDE SEQUENCE [LARGE SCALE GENOMIC DNA]</scope>
    <source>
        <strain evidence="1 2">BN140078</strain>
    </source>
</reference>
<dbReference type="RefSeq" id="WP_149840044.1">
    <property type="nucleotide sequence ID" value="NZ_VUOC01000004.1"/>
</dbReference>
<reference evidence="1 2" key="2">
    <citation type="submission" date="2019-09" db="EMBL/GenBank/DDBJ databases">
        <authorList>
            <person name="Jin C."/>
        </authorList>
    </citation>
    <scope>NUCLEOTIDE SEQUENCE [LARGE SCALE GENOMIC DNA]</scope>
    <source>
        <strain evidence="1 2">BN140078</strain>
    </source>
</reference>
<protein>
    <submittedName>
        <fullName evidence="1">Leucine-rich repeat domain-containing protein</fullName>
    </submittedName>
</protein>
<gene>
    <name evidence="1" type="ORF">F0L74_21870</name>
</gene>
<organism evidence="1 2">
    <name type="scientific">Chitinophaga agrisoli</name>
    <dbReference type="NCBI Taxonomy" id="2607653"/>
    <lineage>
        <taxon>Bacteria</taxon>
        <taxon>Pseudomonadati</taxon>
        <taxon>Bacteroidota</taxon>
        <taxon>Chitinophagia</taxon>
        <taxon>Chitinophagales</taxon>
        <taxon>Chitinophagaceae</taxon>
        <taxon>Chitinophaga</taxon>
    </lineage>
</organism>
<sequence length="245" mass="28205">MGITKIYADMQDRESVAWKKLCEYIELVAAEGRTEFYPREYLGTELFYQIHSLPESIAKLKSVTKLRLYGSKLTRLPPEIGQMSALEYLNLDPSDELCWCPYELVYCKNLRDSDVRTRALYGNFKGRKPFPDLNEYTVRYTSDRVCCSICKKELGYDQVNQAWISLWIGTDVMPLLANLCSPACADALPTPPPGYIPYAHKGGRTISQKGLDPELDAWRFLCEKNPEGFVRTYDPEHKYKPTLSW</sequence>
<dbReference type="AlphaFoldDB" id="A0A5B2VIV2"/>